<dbReference type="PROSITE" id="PS50181">
    <property type="entry name" value="FBOX"/>
    <property type="match status" value="1"/>
</dbReference>
<dbReference type="AlphaFoldDB" id="A0A9P0ALK4"/>
<evidence type="ECO:0000259" key="1">
    <source>
        <dbReference type="PROSITE" id="PS50181"/>
    </source>
</evidence>
<gene>
    <name evidence="2" type="ORF">BEMITA_LOCUS11715</name>
</gene>
<organism evidence="2 3">
    <name type="scientific">Bemisia tabaci</name>
    <name type="common">Sweetpotato whitefly</name>
    <name type="synonym">Aleurodes tabaci</name>
    <dbReference type="NCBI Taxonomy" id="7038"/>
    <lineage>
        <taxon>Eukaryota</taxon>
        <taxon>Metazoa</taxon>
        <taxon>Ecdysozoa</taxon>
        <taxon>Arthropoda</taxon>
        <taxon>Hexapoda</taxon>
        <taxon>Insecta</taxon>
        <taxon>Pterygota</taxon>
        <taxon>Neoptera</taxon>
        <taxon>Paraneoptera</taxon>
        <taxon>Hemiptera</taxon>
        <taxon>Sternorrhyncha</taxon>
        <taxon>Aleyrodoidea</taxon>
        <taxon>Aleyrodidae</taxon>
        <taxon>Aleyrodinae</taxon>
        <taxon>Bemisia</taxon>
    </lineage>
</organism>
<name>A0A9P0ALK4_BEMTA</name>
<feature type="domain" description="F-box" evidence="1">
    <location>
        <begin position="7"/>
        <end position="54"/>
    </location>
</feature>
<dbReference type="Pfam" id="PF00646">
    <property type="entry name" value="F-box"/>
    <property type="match status" value="1"/>
</dbReference>
<dbReference type="CDD" id="cd09917">
    <property type="entry name" value="F-box_SF"/>
    <property type="match status" value="1"/>
</dbReference>
<keyword evidence="3" id="KW-1185">Reference proteome</keyword>
<proteinExistence type="predicted"/>
<accession>A0A9P0ALK4</accession>
<dbReference type="EMBL" id="OU963868">
    <property type="protein sequence ID" value="CAH0393293.1"/>
    <property type="molecule type" value="Genomic_DNA"/>
</dbReference>
<dbReference type="Proteomes" id="UP001152759">
    <property type="component" value="Chromosome 7"/>
</dbReference>
<evidence type="ECO:0000313" key="2">
    <source>
        <dbReference type="EMBL" id="CAH0393293.1"/>
    </source>
</evidence>
<sequence length="251" mass="29232">MNEYGEPTHFAKLPNEMKNMIFKLLDHTSILSLRTTSKFFYEFIEDMIRLKVSLKHPIRESVIIDEERRNFIQRGFHHIDLLDFDEETHGVDLKPFKDLISLHVINLPAYSIDPLCIPQYRDYQVDSSRFRILSSSKLSRLDLLRTTRREGIYVVNPELNCIGTLLYREHAVYNISLEEDKNLPNAIVNRGQIIEIQRQAVDLNSSCVFLQRPDDSIDTSRNYCHIRCKSLLSAIRSVPLTFSVMCGRNVG</sequence>
<dbReference type="InterPro" id="IPR036047">
    <property type="entry name" value="F-box-like_dom_sf"/>
</dbReference>
<protein>
    <recommendedName>
        <fullName evidence="1">F-box domain-containing protein</fullName>
    </recommendedName>
</protein>
<reference evidence="2" key="1">
    <citation type="submission" date="2021-12" db="EMBL/GenBank/DDBJ databases">
        <authorList>
            <person name="King R."/>
        </authorList>
    </citation>
    <scope>NUCLEOTIDE SEQUENCE</scope>
</reference>
<dbReference type="SUPFAM" id="SSF81383">
    <property type="entry name" value="F-box domain"/>
    <property type="match status" value="1"/>
</dbReference>
<evidence type="ECO:0000313" key="3">
    <source>
        <dbReference type="Proteomes" id="UP001152759"/>
    </source>
</evidence>
<dbReference type="InterPro" id="IPR001810">
    <property type="entry name" value="F-box_dom"/>
</dbReference>